<proteinExistence type="predicted"/>
<comment type="caution">
    <text evidence="2">The sequence shown here is derived from an EMBL/GenBank/DDBJ whole genome shotgun (WGS) entry which is preliminary data.</text>
</comment>
<dbReference type="InterPro" id="IPR036291">
    <property type="entry name" value="NAD(P)-bd_dom_sf"/>
</dbReference>
<dbReference type="EMBL" id="AVBG01000002">
    <property type="protein sequence ID" value="KGP92597.1"/>
    <property type="molecule type" value="Genomic_DNA"/>
</dbReference>
<dbReference type="InterPro" id="IPR016040">
    <property type="entry name" value="NAD(P)-bd_dom"/>
</dbReference>
<name>A0A0A2UWB9_9BACI</name>
<dbReference type="Gene3D" id="3.40.50.720">
    <property type="entry name" value="NAD(P)-binding Rossmann-like Domain"/>
    <property type="match status" value="1"/>
</dbReference>
<dbReference type="OrthoDB" id="9785372at2"/>
<reference evidence="2 3" key="1">
    <citation type="submission" date="2013-08" db="EMBL/GenBank/DDBJ databases">
        <title>Genome of Pontibacillus chungwhensis.</title>
        <authorList>
            <person name="Wang Q."/>
            <person name="Wang G."/>
        </authorList>
    </citation>
    <scope>NUCLEOTIDE SEQUENCE [LARGE SCALE GENOMIC DNA]</scope>
    <source>
        <strain evidence="2 3">BH030062</strain>
    </source>
</reference>
<dbReference type="RefSeq" id="WP_036780306.1">
    <property type="nucleotide sequence ID" value="NZ_AVBG01000002.1"/>
</dbReference>
<gene>
    <name evidence="2" type="ORF">N780_14530</name>
</gene>
<organism evidence="2 3">
    <name type="scientific">Pontibacillus chungwhensis BH030062</name>
    <dbReference type="NCBI Taxonomy" id="1385513"/>
    <lineage>
        <taxon>Bacteria</taxon>
        <taxon>Bacillati</taxon>
        <taxon>Bacillota</taxon>
        <taxon>Bacilli</taxon>
        <taxon>Bacillales</taxon>
        <taxon>Bacillaceae</taxon>
        <taxon>Pontibacillus</taxon>
    </lineage>
</organism>
<dbReference type="SUPFAM" id="SSF51735">
    <property type="entry name" value="NAD(P)-binding Rossmann-fold domains"/>
    <property type="match status" value="1"/>
</dbReference>
<evidence type="ECO:0000313" key="2">
    <source>
        <dbReference type="EMBL" id="KGP92597.1"/>
    </source>
</evidence>
<dbReference type="Proteomes" id="UP000030153">
    <property type="component" value="Unassembled WGS sequence"/>
</dbReference>
<evidence type="ECO:0000259" key="1">
    <source>
        <dbReference type="Pfam" id="PF13460"/>
    </source>
</evidence>
<dbReference type="PANTHER" id="PTHR43355:SF2">
    <property type="entry name" value="FLAVIN REDUCTASE (NADPH)"/>
    <property type="match status" value="1"/>
</dbReference>
<dbReference type="STRING" id="1385513.N780_14530"/>
<dbReference type="PANTHER" id="PTHR43355">
    <property type="entry name" value="FLAVIN REDUCTASE (NADPH)"/>
    <property type="match status" value="1"/>
</dbReference>
<dbReference type="Pfam" id="PF13460">
    <property type="entry name" value="NAD_binding_10"/>
    <property type="match status" value="1"/>
</dbReference>
<dbReference type="GO" id="GO:0016646">
    <property type="term" value="F:oxidoreductase activity, acting on the CH-NH group of donors, NAD or NADP as acceptor"/>
    <property type="evidence" value="ECO:0007669"/>
    <property type="project" value="TreeGrafter"/>
</dbReference>
<accession>A0A0A2UWB9</accession>
<dbReference type="InterPro" id="IPR051606">
    <property type="entry name" value="Polyketide_Oxido-like"/>
</dbReference>
<dbReference type="eggNOG" id="COG0702">
    <property type="taxonomic scope" value="Bacteria"/>
</dbReference>
<protein>
    <submittedName>
        <fullName evidence="2">Oxidoreductase</fullName>
    </submittedName>
</protein>
<dbReference type="CDD" id="cd05244">
    <property type="entry name" value="BVR-B_like_SDR_a"/>
    <property type="match status" value="1"/>
</dbReference>
<feature type="domain" description="NAD(P)-binding" evidence="1">
    <location>
        <begin position="7"/>
        <end position="190"/>
    </location>
</feature>
<evidence type="ECO:0000313" key="3">
    <source>
        <dbReference type="Proteomes" id="UP000030153"/>
    </source>
</evidence>
<sequence>MNIIVFGASGGTGKEVIKLALEEGHRVTAFARTPSKLSIQHPHLHIIKGNGLDREFVIQAMKGHDAVISTLGTDGLKKTTTLSEMTSNIVDGMNENGIERIAYTASAGIEDEIPGFTGFMASKILKNVLADHKRSVELLKQSGKAWTVARPLRLDDGTRTGEYRTESTGVPIGGKRISRSDVAHFLLESVVKHDHIYRSVGLAY</sequence>
<dbReference type="AlphaFoldDB" id="A0A0A2UWB9"/>
<keyword evidence="3" id="KW-1185">Reference proteome</keyword>